<name>A0AAD1VWU2_PELCU</name>
<evidence type="ECO:0000313" key="3">
    <source>
        <dbReference type="Proteomes" id="UP001295444"/>
    </source>
</evidence>
<accession>A0AAD1VWU2</accession>
<feature type="compositionally biased region" description="Basic and acidic residues" evidence="1">
    <location>
        <begin position="101"/>
        <end position="118"/>
    </location>
</feature>
<dbReference type="PANTHER" id="PTHR35087:SF1">
    <property type="entry name" value="RIKEN CDNA 4930505A04 GENE"/>
    <property type="match status" value="1"/>
</dbReference>
<protein>
    <submittedName>
        <fullName evidence="2">Uncharacterized protein</fullName>
    </submittedName>
</protein>
<feature type="compositionally biased region" description="Polar residues" evidence="1">
    <location>
        <begin position="119"/>
        <end position="144"/>
    </location>
</feature>
<reference evidence="2" key="1">
    <citation type="submission" date="2022-03" db="EMBL/GenBank/DDBJ databases">
        <authorList>
            <person name="Alioto T."/>
            <person name="Alioto T."/>
            <person name="Gomez Garrido J."/>
        </authorList>
    </citation>
    <scope>NUCLEOTIDE SEQUENCE</scope>
</reference>
<proteinExistence type="predicted"/>
<feature type="compositionally biased region" description="Basic and acidic residues" evidence="1">
    <location>
        <begin position="40"/>
        <end position="49"/>
    </location>
</feature>
<dbReference type="Proteomes" id="UP001295444">
    <property type="component" value="Chromosome 02"/>
</dbReference>
<dbReference type="EMBL" id="OW240913">
    <property type="protein sequence ID" value="CAH2255190.1"/>
    <property type="molecule type" value="Genomic_DNA"/>
</dbReference>
<evidence type="ECO:0000256" key="1">
    <source>
        <dbReference type="SAM" id="MobiDB-lite"/>
    </source>
</evidence>
<organism evidence="2 3">
    <name type="scientific">Pelobates cultripes</name>
    <name type="common">Western spadefoot toad</name>
    <dbReference type="NCBI Taxonomy" id="61616"/>
    <lineage>
        <taxon>Eukaryota</taxon>
        <taxon>Metazoa</taxon>
        <taxon>Chordata</taxon>
        <taxon>Craniata</taxon>
        <taxon>Vertebrata</taxon>
        <taxon>Euteleostomi</taxon>
        <taxon>Amphibia</taxon>
        <taxon>Batrachia</taxon>
        <taxon>Anura</taxon>
        <taxon>Pelobatoidea</taxon>
        <taxon>Pelobatidae</taxon>
        <taxon>Pelobates</taxon>
    </lineage>
</organism>
<keyword evidence="3" id="KW-1185">Reference proteome</keyword>
<feature type="region of interest" description="Disordered" evidence="1">
    <location>
        <begin position="233"/>
        <end position="252"/>
    </location>
</feature>
<dbReference type="Pfam" id="PF15667">
    <property type="entry name" value="CMIP6"/>
    <property type="match status" value="1"/>
</dbReference>
<feature type="region of interest" description="Disordered" evidence="1">
    <location>
        <begin position="93"/>
        <end position="151"/>
    </location>
</feature>
<dbReference type="InterPro" id="IPR031365">
    <property type="entry name" value="CMIP6"/>
</dbReference>
<dbReference type="AlphaFoldDB" id="A0AAD1VWU2"/>
<sequence length="307" mass="34908">MYQNGEAYFPKRKKVPNRFIPNTFRIFDENLYDVRQKEVPKRHTVRQPEKPYIPRSPSRNNMPHPYYAKCIRDNVRFLLEPITHMETASTKHRQTEWWPTEAEKPLSHKPPFDNKTTQRSDFTPIPHSSPQTRHGCNPNKSSQPGIVPLASPESKGKFPQVLLEQTSFKHQYNSRTTPNEPIRGKLHGAFVWKEIKTETKPCVPQGTKPFPNVTGSHSLHQAQIQNGSAVESSMTSPSLRKQGSQQMFNSKTDLSKTDFRETATVFPRIPSTHSLSDSIQPTRSGTCIPTGGILSSQSCVKPMQLAH</sequence>
<evidence type="ECO:0000313" key="2">
    <source>
        <dbReference type="EMBL" id="CAH2255190.1"/>
    </source>
</evidence>
<dbReference type="PANTHER" id="PTHR35087">
    <property type="entry name" value="SIMILAR TO HYPOTHETICAL PROTEIN FLJ40298"/>
    <property type="match status" value="1"/>
</dbReference>
<feature type="region of interest" description="Disordered" evidence="1">
    <location>
        <begin position="40"/>
        <end position="61"/>
    </location>
</feature>
<gene>
    <name evidence="2" type="ORF">PECUL_23A061152</name>
</gene>